<comment type="caution">
    <text evidence="1">The sequence shown here is derived from an EMBL/GenBank/DDBJ whole genome shotgun (WGS) entry which is preliminary data.</text>
</comment>
<sequence>MCQSTVYLRRDGREEELLRDAILVEPCEGGTRIQGLFEGPQVVPARIAVIDLLKHRVVLEPEPAR</sequence>
<protein>
    <submittedName>
        <fullName evidence="1">CooT family nickel-binding protein</fullName>
    </submittedName>
</protein>
<dbReference type="EMBL" id="JAAGRR010000194">
    <property type="protein sequence ID" value="NDY43518.1"/>
    <property type="molecule type" value="Genomic_DNA"/>
</dbReference>
<accession>A0A6N9TR17</accession>
<evidence type="ECO:0000313" key="2">
    <source>
        <dbReference type="Proteomes" id="UP000469346"/>
    </source>
</evidence>
<dbReference type="RefSeq" id="WP_163299826.1">
    <property type="nucleotide sequence ID" value="NZ_JAAGRR010000194.1"/>
</dbReference>
<dbReference type="AlphaFoldDB" id="A0A6N9TR17"/>
<proteinExistence type="predicted"/>
<reference evidence="1 2" key="1">
    <citation type="submission" date="2020-02" db="EMBL/GenBank/DDBJ databases">
        <title>Comparative genomics of sulfur disproportionating microorganisms.</title>
        <authorList>
            <person name="Ward L.M."/>
            <person name="Bertran E."/>
            <person name="Johnston D.T."/>
        </authorList>
    </citation>
    <scope>NUCLEOTIDE SEQUENCE [LARGE SCALE GENOMIC DNA]</scope>
    <source>
        <strain evidence="1 2">DSM 100025</strain>
    </source>
</reference>
<evidence type="ECO:0000313" key="1">
    <source>
        <dbReference type="EMBL" id="NDY43518.1"/>
    </source>
</evidence>
<name>A0A6N9TR17_DISTH</name>
<dbReference type="Proteomes" id="UP000469346">
    <property type="component" value="Unassembled WGS sequence"/>
</dbReference>
<gene>
    <name evidence="1" type="ORF">G3N55_11800</name>
</gene>
<keyword evidence="2" id="KW-1185">Reference proteome</keyword>
<dbReference type="InterPro" id="IPR019300">
    <property type="entry name" value="CooT"/>
</dbReference>
<dbReference type="Pfam" id="PF10133">
    <property type="entry name" value="CooT"/>
    <property type="match status" value="1"/>
</dbReference>
<organism evidence="1 2">
    <name type="scientific">Dissulfurirhabdus thermomarina</name>
    <dbReference type="NCBI Taxonomy" id="1765737"/>
    <lineage>
        <taxon>Bacteria</taxon>
        <taxon>Deltaproteobacteria</taxon>
        <taxon>Dissulfurirhabdaceae</taxon>
        <taxon>Dissulfurirhabdus</taxon>
    </lineage>
</organism>